<gene>
    <name evidence="1" type="ORF">PILCRDRAFT_69562</name>
</gene>
<dbReference type="SUPFAM" id="SSF50494">
    <property type="entry name" value="Trypsin-like serine proteases"/>
    <property type="match status" value="1"/>
</dbReference>
<dbReference type="EMBL" id="KN832991">
    <property type="protein sequence ID" value="KIM83404.1"/>
    <property type="molecule type" value="Genomic_DNA"/>
</dbReference>
<keyword evidence="2" id="KW-1185">Reference proteome</keyword>
<dbReference type="HOGENOM" id="CLU_024804_0_0_1"/>
<reference evidence="1 2" key="1">
    <citation type="submission" date="2014-04" db="EMBL/GenBank/DDBJ databases">
        <authorList>
            <consortium name="DOE Joint Genome Institute"/>
            <person name="Kuo A."/>
            <person name="Tarkka M."/>
            <person name="Buscot F."/>
            <person name="Kohler A."/>
            <person name="Nagy L.G."/>
            <person name="Floudas D."/>
            <person name="Copeland A."/>
            <person name="Barry K.W."/>
            <person name="Cichocki N."/>
            <person name="Veneault-Fourrey C."/>
            <person name="LaButti K."/>
            <person name="Lindquist E.A."/>
            <person name="Lipzen A."/>
            <person name="Lundell T."/>
            <person name="Morin E."/>
            <person name="Murat C."/>
            <person name="Sun H."/>
            <person name="Tunlid A."/>
            <person name="Henrissat B."/>
            <person name="Grigoriev I.V."/>
            <person name="Hibbett D.S."/>
            <person name="Martin F."/>
            <person name="Nordberg H.P."/>
            <person name="Cantor M.N."/>
            <person name="Hua S.X."/>
        </authorList>
    </citation>
    <scope>NUCLEOTIDE SEQUENCE [LARGE SCALE GENOMIC DNA]</scope>
    <source>
        <strain evidence="1 2">F 1598</strain>
    </source>
</reference>
<evidence type="ECO:0000313" key="2">
    <source>
        <dbReference type="Proteomes" id="UP000054166"/>
    </source>
</evidence>
<dbReference type="OrthoDB" id="5424209at2759"/>
<organism evidence="1 2">
    <name type="scientific">Piloderma croceum (strain F 1598)</name>
    <dbReference type="NCBI Taxonomy" id="765440"/>
    <lineage>
        <taxon>Eukaryota</taxon>
        <taxon>Fungi</taxon>
        <taxon>Dikarya</taxon>
        <taxon>Basidiomycota</taxon>
        <taxon>Agaricomycotina</taxon>
        <taxon>Agaricomycetes</taxon>
        <taxon>Agaricomycetidae</taxon>
        <taxon>Atheliales</taxon>
        <taxon>Atheliaceae</taxon>
        <taxon>Piloderma</taxon>
    </lineage>
</organism>
<reference evidence="2" key="2">
    <citation type="submission" date="2015-01" db="EMBL/GenBank/DDBJ databases">
        <title>Evolutionary Origins and Diversification of the Mycorrhizal Mutualists.</title>
        <authorList>
            <consortium name="DOE Joint Genome Institute"/>
            <consortium name="Mycorrhizal Genomics Consortium"/>
            <person name="Kohler A."/>
            <person name="Kuo A."/>
            <person name="Nagy L.G."/>
            <person name="Floudas D."/>
            <person name="Copeland A."/>
            <person name="Barry K.W."/>
            <person name="Cichocki N."/>
            <person name="Veneault-Fourrey C."/>
            <person name="LaButti K."/>
            <person name="Lindquist E.A."/>
            <person name="Lipzen A."/>
            <person name="Lundell T."/>
            <person name="Morin E."/>
            <person name="Murat C."/>
            <person name="Riley R."/>
            <person name="Ohm R."/>
            <person name="Sun H."/>
            <person name="Tunlid A."/>
            <person name="Henrissat B."/>
            <person name="Grigoriev I.V."/>
            <person name="Hibbett D.S."/>
            <person name="Martin F."/>
        </authorList>
    </citation>
    <scope>NUCLEOTIDE SEQUENCE [LARGE SCALE GENOMIC DNA]</scope>
    <source>
        <strain evidence="2">F 1598</strain>
    </source>
</reference>
<dbReference type="AlphaFoldDB" id="A0A0C3FVB8"/>
<evidence type="ECO:0008006" key="3">
    <source>
        <dbReference type="Google" id="ProtNLM"/>
    </source>
</evidence>
<dbReference type="InParanoid" id="A0A0C3FVB8"/>
<dbReference type="Proteomes" id="UP000054166">
    <property type="component" value="Unassembled WGS sequence"/>
</dbReference>
<name>A0A0C3FVB8_PILCF</name>
<evidence type="ECO:0000313" key="1">
    <source>
        <dbReference type="EMBL" id="KIM83404.1"/>
    </source>
</evidence>
<accession>A0A0C3FVB8</accession>
<proteinExistence type="predicted"/>
<sequence>HSQSPLDEAHNDFWGLPSNPLSIYHTGPAWPLPTGLQRIPKEARPVCTHAIVPMWHQLGERIYKHFDSRELNWTSIDPVRFSEAEKEPGPLFLWVGVMPGTLSPVDARDAAVRCKEILLEYKIVDVEIAFRESIFTRFAAPQLLDHVPSFDPTADVCGPFTPALGLQTAPKAFPYFEGTGCLYLCEGGGSDRVFLLSARHVVLPSSEYPNKLYNRNNNSIPRREIIHLGSRAFQKALEAIMDKISHEDLMIDIYKDELEDLGEAVEGEEAKTTTKRKEFKDGLAKAEASKASVYEFHGNVTRFWSAESQRILGHVVYAPPISVGTGDKQFTEDWALVELNRGKFDWNVFRSNVIHIGTKLTASQFMKKMYPHAETRTNFKYPRGGLMQLRDFVKDGELRRQTMLDANGEQCLIVVKNGAATGVTLGRATGIESFVREYKDYAISSTSMEIAVYPYSHKDGAFSAPGDSGSVVGDANSRIVGMLTSGAGQIDSTDITYVSPYYFLDERIKKAFPNSYLYPIPDPTPA</sequence>
<feature type="non-terminal residue" evidence="1">
    <location>
        <position position="1"/>
    </location>
</feature>
<protein>
    <recommendedName>
        <fullName evidence="3">Peptidase S1 domain-containing protein</fullName>
    </recommendedName>
</protein>
<dbReference type="InterPro" id="IPR009003">
    <property type="entry name" value="Peptidase_S1_PA"/>
</dbReference>